<accession>W9Z3S2</accession>
<evidence type="ECO:0000313" key="5">
    <source>
        <dbReference type="EMBL" id="EXJ89159.1"/>
    </source>
</evidence>
<dbReference type="Gene3D" id="3.40.50.720">
    <property type="entry name" value="NAD(P)-binding Rossmann-like Domain"/>
    <property type="match status" value="1"/>
</dbReference>
<gene>
    <name evidence="5" type="ORF">A1O3_02223</name>
</gene>
<dbReference type="Proteomes" id="UP000019478">
    <property type="component" value="Unassembled WGS sequence"/>
</dbReference>
<sequence length="280" mass="29305">MARKLDVPGVALITGAASGIGRATALSFVQGGCTKLALLDLNEAGLATTKELLEKAISSAGGTPEIGTYKCDVSSPESVASAYAGVKASFPRIDYAVHCAGIIVFAGASVDLSVDDFDRQNSINYRGLWLCSREAIKIMRTQALDSEAYPDNHISPVRAQRGAIVNISSGLAVYAQPNCPAYCGAKAGVLALTRCDALDYVADRIRVNAVLPGIVDSPMTNPNPEVRAWLEANPVQHSPMKRFGEPEEIADVAVFLASNKASLVTGASWSVDGGSLAGYT</sequence>
<dbReference type="SMART" id="SM00822">
    <property type="entry name" value="PKS_KR"/>
    <property type="match status" value="1"/>
</dbReference>
<dbReference type="InterPro" id="IPR002347">
    <property type="entry name" value="SDR_fam"/>
</dbReference>
<keyword evidence="3" id="KW-0560">Oxidoreductase</keyword>
<dbReference type="InterPro" id="IPR057326">
    <property type="entry name" value="KR_dom"/>
</dbReference>
<dbReference type="EMBL" id="AMGY01000002">
    <property type="protein sequence ID" value="EXJ89159.1"/>
    <property type="molecule type" value="Genomic_DNA"/>
</dbReference>
<dbReference type="GeneID" id="19166356"/>
<dbReference type="SUPFAM" id="SSF51735">
    <property type="entry name" value="NAD(P)-binding Rossmann-fold domains"/>
    <property type="match status" value="1"/>
</dbReference>
<dbReference type="STRING" id="1182542.W9Z3S2"/>
<dbReference type="InterPro" id="IPR036291">
    <property type="entry name" value="NAD(P)-bd_dom_sf"/>
</dbReference>
<dbReference type="Pfam" id="PF13561">
    <property type="entry name" value="adh_short_C2"/>
    <property type="match status" value="1"/>
</dbReference>
<comment type="caution">
    <text evidence="5">The sequence shown here is derived from an EMBL/GenBank/DDBJ whole genome shotgun (WGS) entry which is preliminary data.</text>
</comment>
<dbReference type="PRINTS" id="PR00081">
    <property type="entry name" value="GDHRDH"/>
</dbReference>
<evidence type="ECO:0000256" key="1">
    <source>
        <dbReference type="ARBA" id="ARBA00006484"/>
    </source>
</evidence>
<dbReference type="AlphaFoldDB" id="W9Z3S2"/>
<dbReference type="CDD" id="cd05233">
    <property type="entry name" value="SDR_c"/>
    <property type="match status" value="1"/>
</dbReference>
<evidence type="ECO:0000259" key="4">
    <source>
        <dbReference type="SMART" id="SM00822"/>
    </source>
</evidence>
<reference evidence="5 6" key="1">
    <citation type="submission" date="2013-03" db="EMBL/GenBank/DDBJ databases">
        <title>The Genome Sequence of Capronia epimyces CBS 606.96.</title>
        <authorList>
            <consortium name="The Broad Institute Genomics Platform"/>
            <person name="Cuomo C."/>
            <person name="de Hoog S."/>
            <person name="Gorbushina A."/>
            <person name="Walker B."/>
            <person name="Young S.K."/>
            <person name="Zeng Q."/>
            <person name="Gargeya S."/>
            <person name="Fitzgerald M."/>
            <person name="Haas B."/>
            <person name="Abouelleil A."/>
            <person name="Allen A.W."/>
            <person name="Alvarado L."/>
            <person name="Arachchi H.M."/>
            <person name="Berlin A.M."/>
            <person name="Chapman S.B."/>
            <person name="Gainer-Dewar J."/>
            <person name="Goldberg J."/>
            <person name="Griggs A."/>
            <person name="Gujja S."/>
            <person name="Hansen M."/>
            <person name="Howarth C."/>
            <person name="Imamovic A."/>
            <person name="Ireland A."/>
            <person name="Larimer J."/>
            <person name="McCowan C."/>
            <person name="Murphy C."/>
            <person name="Pearson M."/>
            <person name="Poon T.W."/>
            <person name="Priest M."/>
            <person name="Roberts A."/>
            <person name="Saif S."/>
            <person name="Shea T."/>
            <person name="Sisk P."/>
            <person name="Sykes S."/>
            <person name="Wortman J."/>
            <person name="Nusbaum C."/>
            <person name="Birren B."/>
        </authorList>
    </citation>
    <scope>NUCLEOTIDE SEQUENCE [LARGE SCALE GENOMIC DNA]</scope>
    <source>
        <strain evidence="5 6">CBS 606.96</strain>
    </source>
</reference>
<comment type="similarity">
    <text evidence="1">Belongs to the short-chain dehydrogenases/reductases (SDR) family.</text>
</comment>
<dbReference type="PANTHER" id="PTHR24321:SF12">
    <property type="entry name" value="SHORT-CHAIN DEHYDROGENASE_REDUCTASE FAMILY, PUTATIVE (AFU_ORTHOLOGUE AFUA_5G14340)-RELATED"/>
    <property type="match status" value="1"/>
</dbReference>
<dbReference type="GO" id="GO:0016491">
    <property type="term" value="F:oxidoreductase activity"/>
    <property type="evidence" value="ECO:0007669"/>
    <property type="project" value="UniProtKB-KW"/>
</dbReference>
<feature type="domain" description="Ketoreductase" evidence="4">
    <location>
        <begin position="9"/>
        <end position="232"/>
    </location>
</feature>
<evidence type="ECO:0000256" key="3">
    <source>
        <dbReference type="ARBA" id="ARBA00023002"/>
    </source>
</evidence>
<dbReference type="OrthoDB" id="5840532at2759"/>
<dbReference type="RefSeq" id="XP_007730556.1">
    <property type="nucleotide sequence ID" value="XM_007732366.1"/>
</dbReference>
<dbReference type="FunFam" id="3.40.50.720:FF:000084">
    <property type="entry name" value="Short-chain dehydrogenase reductase"/>
    <property type="match status" value="1"/>
</dbReference>
<dbReference type="HOGENOM" id="CLU_010194_1_0_1"/>
<dbReference type="PRINTS" id="PR00080">
    <property type="entry name" value="SDRFAMILY"/>
</dbReference>
<organism evidence="5 6">
    <name type="scientific">Capronia epimyces CBS 606.96</name>
    <dbReference type="NCBI Taxonomy" id="1182542"/>
    <lineage>
        <taxon>Eukaryota</taxon>
        <taxon>Fungi</taxon>
        <taxon>Dikarya</taxon>
        <taxon>Ascomycota</taxon>
        <taxon>Pezizomycotina</taxon>
        <taxon>Eurotiomycetes</taxon>
        <taxon>Chaetothyriomycetidae</taxon>
        <taxon>Chaetothyriales</taxon>
        <taxon>Herpotrichiellaceae</taxon>
        <taxon>Capronia</taxon>
    </lineage>
</organism>
<dbReference type="eggNOG" id="KOG1200">
    <property type="taxonomic scope" value="Eukaryota"/>
</dbReference>
<dbReference type="PANTHER" id="PTHR24321">
    <property type="entry name" value="DEHYDROGENASES, SHORT CHAIN"/>
    <property type="match status" value="1"/>
</dbReference>
<evidence type="ECO:0000313" key="6">
    <source>
        <dbReference type="Proteomes" id="UP000019478"/>
    </source>
</evidence>
<name>W9Z3S2_9EURO</name>
<evidence type="ECO:0000256" key="2">
    <source>
        <dbReference type="ARBA" id="ARBA00022857"/>
    </source>
</evidence>
<proteinExistence type="inferred from homology"/>
<protein>
    <recommendedName>
        <fullName evidence="4">Ketoreductase domain-containing protein</fullName>
    </recommendedName>
</protein>
<keyword evidence="6" id="KW-1185">Reference proteome</keyword>
<keyword evidence="2" id="KW-0521">NADP</keyword>